<keyword evidence="6" id="KW-0449">Lipoprotein</keyword>
<reference evidence="7" key="1">
    <citation type="journal article" date="2019" name="Microbiol. Immunol.">
        <title>Molecular and phenotypic characterization of Leptospira johnsonii sp. nov., Leptospira ellinghausenii sp. nov. and Leptospira ryugenii sp. nov. isolated from soil and water in Japan.</title>
        <authorList>
            <person name="Masuzawa T."/>
            <person name="Saito M."/>
            <person name="Nakao R."/>
            <person name="Nikaido Y."/>
            <person name="Matsumoto M."/>
            <person name="Ogawa M."/>
            <person name="Yokoyama M."/>
            <person name="Hidaka Y."/>
            <person name="Tomita J."/>
            <person name="Sakakibara K."/>
            <person name="Suzuki K."/>
            <person name="Yasuda S."/>
            <person name="Sato H."/>
            <person name="Yamaguchi M."/>
            <person name="Yoshida S.I."/>
            <person name="Koizumi N."/>
            <person name="Kawamura Y."/>
        </authorList>
    </citation>
    <scope>NUCLEOTIDE SEQUENCE [LARGE SCALE GENOMIC DNA]</scope>
    <source>
        <strain evidence="7">E18</strain>
    </source>
</reference>
<accession>A0A2P2DAR4</accession>
<keyword evidence="3" id="KW-0812">Transmembrane</keyword>
<evidence type="ECO:0000256" key="5">
    <source>
        <dbReference type="ARBA" id="ARBA00023136"/>
    </source>
</evidence>
<dbReference type="EMBL" id="BFAZ01000005">
    <property type="protein sequence ID" value="GBF41658.1"/>
    <property type="molecule type" value="Genomic_DNA"/>
</dbReference>
<dbReference type="Gene3D" id="1.20.1440.20">
    <property type="entry name" value="LemA-like domain"/>
    <property type="match status" value="1"/>
</dbReference>
<dbReference type="PANTHER" id="PTHR34478:SF2">
    <property type="entry name" value="MEMBRANE PROTEIN"/>
    <property type="match status" value="1"/>
</dbReference>
<keyword evidence="7" id="KW-1185">Reference proteome</keyword>
<dbReference type="AlphaFoldDB" id="A0A2P2DAR4"/>
<evidence type="ECO:0000313" key="7">
    <source>
        <dbReference type="Proteomes" id="UP000245206"/>
    </source>
</evidence>
<keyword evidence="4" id="KW-1133">Transmembrane helix</keyword>
<sequence>MTMTKLFRTIILFSLMTTLFTNCGYNRIQELDEEVSASWAEVLNQYKRRADLVPNLVSAVKGFANQEKDIMKGIAEARAKIGSIQATPELINNPESLKQFDQAQGQLGSALSRLLMIQENYPQLKSDQHFSDLMAQLEGTENRITVARNRFIKATKEFNVYIRQFPAVLTAKAFGYEAKATFTVEDQKTIENAPKVEF</sequence>
<organism evidence="6 7">
    <name type="scientific">Leptospira ellinghausenii</name>
    <dbReference type="NCBI Taxonomy" id="1917822"/>
    <lineage>
        <taxon>Bacteria</taxon>
        <taxon>Pseudomonadati</taxon>
        <taxon>Spirochaetota</taxon>
        <taxon>Spirochaetia</taxon>
        <taxon>Leptospirales</taxon>
        <taxon>Leptospiraceae</taxon>
        <taxon>Leptospira</taxon>
    </lineage>
</organism>
<dbReference type="SUPFAM" id="SSF140478">
    <property type="entry name" value="LemA-like"/>
    <property type="match status" value="1"/>
</dbReference>
<keyword evidence="5" id="KW-0472">Membrane</keyword>
<evidence type="ECO:0000256" key="4">
    <source>
        <dbReference type="ARBA" id="ARBA00022989"/>
    </source>
</evidence>
<protein>
    <submittedName>
        <fullName evidence="6">Lipoprotein</fullName>
    </submittedName>
</protein>
<dbReference type="PANTHER" id="PTHR34478">
    <property type="entry name" value="PROTEIN LEMA"/>
    <property type="match status" value="1"/>
</dbReference>
<evidence type="ECO:0000256" key="2">
    <source>
        <dbReference type="ARBA" id="ARBA00008854"/>
    </source>
</evidence>
<dbReference type="InterPro" id="IPR007156">
    <property type="entry name" value="MamQ_LemA"/>
</dbReference>
<dbReference type="Pfam" id="PF04011">
    <property type="entry name" value="LemA"/>
    <property type="match status" value="1"/>
</dbReference>
<comment type="similarity">
    <text evidence="2">Belongs to the LemA family.</text>
</comment>
<evidence type="ECO:0000256" key="1">
    <source>
        <dbReference type="ARBA" id="ARBA00004167"/>
    </source>
</evidence>
<dbReference type="InterPro" id="IPR023353">
    <property type="entry name" value="LemA-like_dom_sf"/>
</dbReference>
<comment type="subcellular location">
    <subcellularLocation>
        <location evidence="1">Membrane</location>
        <topology evidence="1">Single-pass membrane protein</topology>
    </subcellularLocation>
</comment>
<evidence type="ECO:0000256" key="3">
    <source>
        <dbReference type="ARBA" id="ARBA00022692"/>
    </source>
</evidence>
<proteinExistence type="inferred from homology"/>
<comment type="caution">
    <text evidence="6">The sequence shown here is derived from an EMBL/GenBank/DDBJ whole genome shotgun (WGS) entry which is preliminary data.</text>
</comment>
<dbReference type="Proteomes" id="UP000245206">
    <property type="component" value="Unassembled WGS sequence"/>
</dbReference>
<evidence type="ECO:0000313" key="6">
    <source>
        <dbReference type="EMBL" id="GBF41658.1"/>
    </source>
</evidence>
<dbReference type="GO" id="GO:0016020">
    <property type="term" value="C:membrane"/>
    <property type="evidence" value="ECO:0007669"/>
    <property type="project" value="UniProtKB-SubCell"/>
</dbReference>
<name>A0A2P2DAR4_9LEPT</name>
<gene>
    <name evidence="6" type="ORF">LPTSP2_09390</name>
</gene>